<evidence type="ECO:0000256" key="3">
    <source>
        <dbReference type="ARBA" id="ARBA00022806"/>
    </source>
</evidence>
<dbReference type="InterPro" id="IPR050547">
    <property type="entry name" value="DEAD_box_RNA_helicases"/>
</dbReference>
<dbReference type="PROSITE" id="PS51192">
    <property type="entry name" value="HELICASE_ATP_BIND_1"/>
    <property type="match status" value="1"/>
</dbReference>
<accession>A0ABT0XHR0</accession>
<dbReference type="GO" id="GO:0004386">
    <property type="term" value="F:helicase activity"/>
    <property type="evidence" value="ECO:0007669"/>
    <property type="project" value="UniProtKB-KW"/>
</dbReference>
<evidence type="ECO:0000313" key="8">
    <source>
        <dbReference type="EMBL" id="MCM2675437.1"/>
    </source>
</evidence>
<keyword evidence="3 8" id="KW-0347">Helicase</keyword>
<comment type="caution">
    <text evidence="8">The sequence shown here is derived from an EMBL/GenBank/DDBJ whole genome shotgun (WGS) entry which is preliminary data.</text>
</comment>
<dbReference type="Gene3D" id="3.40.50.300">
    <property type="entry name" value="P-loop containing nucleotide triphosphate hydrolases"/>
    <property type="match status" value="1"/>
</dbReference>
<organism evidence="8 9">
    <name type="scientific">Alkalicoccobacillus plakortidis</name>
    <dbReference type="NCBI Taxonomy" id="444060"/>
    <lineage>
        <taxon>Bacteria</taxon>
        <taxon>Bacillati</taxon>
        <taxon>Bacillota</taxon>
        <taxon>Bacilli</taxon>
        <taxon>Bacillales</taxon>
        <taxon>Bacillaceae</taxon>
        <taxon>Alkalicoccobacillus</taxon>
    </lineage>
</organism>
<feature type="domain" description="Helicase ATP-binding" evidence="6">
    <location>
        <begin position="34"/>
        <end position="126"/>
    </location>
</feature>
<dbReference type="Pfam" id="PF00270">
    <property type="entry name" value="DEAD"/>
    <property type="match status" value="1"/>
</dbReference>
<dbReference type="InterPro" id="IPR014014">
    <property type="entry name" value="RNA_helicase_DEAD_Q_motif"/>
</dbReference>
<name>A0ABT0XHR0_9BACI</name>
<dbReference type="Proteomes" id="UP001203665">
    <property type="component" value="Unassembled WGS sequence"/>
</dbReference>
<dbReference type="PANTHER" id="PTHR47963:SF7">
    <property type="entry name" value="ATP-DEPENDENT RNA HELICASE YFML-RELATED"/>
    <property type="match status" value="1"/>
</dbReference>
<dbReference type="InterPro" id="IPR027417">
    <property type="entry name" value="P-loop_NTPase"/>
</dbReference>
<dbReference type="SUPFAM" id="SSF52540">
    <property type="entry name" value="P-loop containing nucleoside triphosphate hydrolases"/>
    <property type="match status" value="1"/>
</dbReference>
<feature type="short sequence motif" description="Q motif" evidence="5">
    <location>
        <begin position="3"/>
        <end position="31"/>
    </location>
</feature>
<dbReference type="EMBL" id="JAMQJY010000001">
    <property type="protein sequence ID" value="MCM2675437.1"/>
    <property type="molecule type" value="Genomic_DNA"/>
</dbReference>
<evidence type="ECO:0000259" key="7">
    <source>
        <dbReference type="PROSITE" id="PS51195"/>
    </source>
</evidence>
<feature type="domain" description="DEAD-box RNA helicase Q" evidence="7">
    <location>
        <begin position="3"/>
        <end position="31"/>
    </location>
</feature>
<evidence type="ECO:0000259" key="6">
    <source>
        <dbReference type="PROSITE" id="PS51192"/>
    </source>
</evidence>
<evidence type="ECO:0000256" key="5">
    <source>
        <dbReference type="PROSITE-ProRule" id="PRU00552"/>
    </source>
</evidence>
<proteinExistence type="predicted"/>
<dbReference type="PANTHER" id="PTHR47963">
    <property type="entry name" value="DEAD-BOX ATP-DEPENDENT RNA HELICASE 47, MITOCHONDRIAL"/>
    <property type="match status" value="1"/>
</dbReference>
<dbReference type="InterPro" id="IPR011545">
    <property type="entry name" value="DEAD/DEAH_box_helicase_dom"/>
</dbReference>
<dbReference type="InterPro" id="IPR044742">
    <property type="entry name" value="DEAD/DEAH_RhlB"/>
</dbReference>
<reference evidence="8" key="1">
    <citation type="submission" date="2022-06" db="EMBL/GenBank/DDBJ databases">
        <title>Alkalicoccobacillus porphyridii sp. nov., isolated from a marine red alga, Porphyridium purpureum and reclassification of Shouchella plakortidis and Shouchella gibsonii as Alkalicoccobacillus plakortidis comb. nov. and Alkalicoccobacillus gibsonii comb. nov.</title>
        <authorList>
            <person name="Kim K.H."/>
            <person name="Lee J.K."/>
            <person name="Han D.M."/>
            <person name="Baek J.H."/>
            <person name="Jeon C.O."/>
        </authorList>
    </citation>
    <scope>NUCLEOTIDE SEQUENCE</scope>
    <source>
        <strain evidence="8">DSM 19153</strain>
    </source>
</reference>
<evidence type="ECO:0000256" key="1">
    <source>
        <dbReference type="ARBA" id="ARBA00022741"/>
    </source>
</evidence>
<evidence type="ECO:0000256" key="2">
    <source>
        <dbReference type="ARBA" id="ARBA00022801"/>
    </source>
</evidence>
<keyword evidence="9" id="KW-1185">Reference proteome</keyword>
<evidence type="ECO:0000313" key="9">
    <source>
        <dbReference type="Proteomes" id="UP001203665"/>
    </source>
</evidence>
<keyword evidence="4" id="KW-0067">ATP-binding</keyword>
<keyword evidence="2" id="KW-0378">Hydrolase</keyword>
<sequence>MSTKFPFDQLPEFLQESLNKINISEPTDIQQKMIPEALEGQSIIARSQTGTGKTLAYLLPILTRVDASEKNLQAVVLAPTQELAMQILEVAKQLSANQPLEIAAFIGGANINRQAWTSLRSKSHILQSAHLGAY</sequence>
<keyword evidence="1" id="KW-0547">Nucleotide-binding</keyword>
<dbReference type="CDD" id="cd00268">
    <property type="entry name" value="DEADc"/>
    <property type="match status" value="1"/>
</dbReference>
<evidence type="ECO:0000256" key="4">
    <source>
        <dbReference type="ARBA" id="ARBA00022840"/>
    </source>
</evidence>
<gene>
    <name evidence="8" type="ORF">NDM98_08015</name>
</gene>
<dbReference type="PROSITE" id="PS51195">
    <property type="entry name" value="Q_MOTIF"/>
    <property type="match status" value="1"/>
</dbReference>
<protein>
    <submittedName>
        <fullName evidence="8">DEAD/DEAH box helicase</fullName>
    </submittedName>
</protein>
<dbReference type="InterPro" id="IPR014001">
    <property type="entry name" value="Helicase_ATP-bd"/>
</dbReference>